<protein>
    <submittedName>
        <fullName evidence="3">Uncharacterized protein</fullName>
    </submittedName>
</protein>
<dbReference type="AlphaFoldDB" id="A0A3S0ZJ24"/>
<dbReference type="PROSITE" id="PS51419">
    <property type="entry name" value="RAB"/>
    <property type="match status" value="1"/>
</dbReference>
<sequence length="257" mass="29269">MSSTGKRKADLKVIILGDYAVGKTSLICRYIEGKFQKQDSDTAGDERYSGLSHFYCRSAGAAILAFDLRNPKTFESLWARFGTILEAANEDCLKVVVGTKSDELDESTRDVSAEEGRRLALELNPNMDEAYVEKCGAPYFETSALNDENVTEMFEYIFQRCLPLSAEQHRRFKGKVSTVDLLEESSEGRARKKRREVWPPYFETSALNDENVTEMFEYIFQRCLPLSAEQHRRFKGKVSTVDLLEESSEGRARKKCC</sequence>
<name>A0A3S0ZJ24_ELYCH</name>
<accession>A0A3S0ZJ24</accession>
<organism evidence="3 4">
    <name type="scientific">Elysia chlorotica</name>
    <name type="common">Eastern emerald elysia</name>
    <name type="synonym">Sea slug</name>
    <dbReference type="NCBI Taxonomy" id="188477"/>
    <lineage>
        <taxon>Eukaryota</taxon>
        <taxon>Metazoa</taxon>
        <taxon>Spiralia</taxon>
        <taxon>Lophotrochozoa</taxon>
        <taxon>Mollusca</taxon>
        <taxon>Gastropoda</taxon>
        <taxon>Heterobranchia</taxon>
        <taxon>Euthyneura</taxon>
        <taxon>Panpulmonata</taxon>
        <taxon>Sacoglossa</taxon>
        <taxon>Placobranchoidea</taxon>
        <taxon>Plakobranchidae</taxon>
        <taxon>Elysia</taxon>
    </lineage>
</organism>
<evidence type="ECO:0000256" key="1">
    <source>
        <dbReference type="ARBA" id="ARBA00006270"/>
    </source>
</evidence>
<dbReference type="PROSITE" id="PS51421">
    <property type="entry name" value="RAS"/>
    <property type="match status" value="1"/>
</dbReference>
<dbReference type="OrthoDB" id="25896at2759"/>
<dbReference type="EMBL" id="RQTK01000701">
    <property type="protein sequence ID" value="RUS75914.1"/>
    <property type="molecule type" value="Genomic_DNA"/>
</dbReference>
<dbReference type="SMART" id="SM00173">
    <property type="entry name" value="RAS"/>
    <property type="match status" value="1"/>
</dbReference>
<dbReference type="Proteomes" id="UP000271974">
    <property type="component" value="Unassembled WGS sequence"/>
</dbReference>
<evidence type="ECO:0000256" key="2">
    <source>
        <dbReference type="ARBA" id="ARBA00022741"/>
    </source>
</evidence>
<comment type="similarity">
    <text evidence="1">Belongs to the small GTPase superfamily. Rab family.</text>
</comment>
<keyword evidence="2" id="KW-0547">Nucleotide-binding</keyword>
<dbReference type="SMART" id="SM00174">
    <property type="entry name" value="RHO"/>
    <property type="match status" value="1"/>
</dbReference>
<evidence type="ECO:0000313" key="4">
    <source>
        <dbReference type="Proteomes" id="UP000271974"/>
    </source>
</evidence>
<dbReference type="PRINTS" id="PR00449">
    <property type="entry name" value="RASTRNSFRMNG"/>
</dbReference>
<reference evidence="3 4" key="1">
    <citation type="submission" date="2019-01" db="EMBL/GenBank/DDBJ databases">
        <title>A draft genome assembly of the solar-powered sea slug Elysia chlorotica.</title>
        <authorList>
            <person name="Cai H."/>
            <person name="Li Q."/>
            <person name="Fang X."/>
            <person name="Li J."/>
            <person name="Curtis N.E."/>
            <person name="Altenburger A."/>
            <person name="Shibata T."/>
            <person name="Feng M."/>
            <person name="Maeda T."/>
            <person name="Schwartz J.A."/>
            <person name="Shigenobu S."/>
            <person name="Lundholm N."/>
            <person name="Nishiyama T."/>
            <person name="Yang H."/>
            <person name="Hasebe M."/>
            <person name="Li S."/>
            <person name="Pierce S.K."/>
            <person name="Wang J."/>
        </authorList>
    </citation>
    <scope>NUCLEOTIDE SEQUENCE [LARGE SCALE GENOMIC DNA]</scope>
    <source>
        <strain evidence="3">EC2010</strain>
        <tissue evidence="3">Whole organism of an adult</tissue>
    </source>
</reference>
<dbReference type="InterPro" id="IPR027417">
    <property type="entry name" value="P-loop_NTPase"/>
</dbReference>
<dbReference type="SUPFAM" id="SSF52540">
    <property type="entry name" value="P-loop containing nucleoside triphosphate hydrolases"/>
    <property type="match status" value="1"/>
</dbReference>
<proteinExistence type="inferred from homology"/>
<dbReference type="GO" id="GO:0003924">
    <property type="term" value="F:GTPase activity"/>
    <property type="evidence" value="ECO:0007669"/>
    <property type="project" value="InterPro"/>
</dbReference>
<evidence type="ECO:0000313" key="3">
    <source>
        <dbReference type="EMBL" id="RUS75914.1"/>
    </source>
</evidence>
<gene>
    <name evidence="3" type="ORF">EGW08_016327</name>
</gene>
<dbReference type="SMART" id="SM00175">
    <property type="entry name" value="RAB"/>
    <property type="match status" value="1"/>
</dbReference>
<keyword evidence="4" id="KW-1185">Reference proteome</keyword>
<dbReference type="Gene3D" id="3.40.50.300">
    <property type="entry name" value="P-loop containing nucleotide triphosphate hydrolases"/>
    <property type="match status" value="1"/>
</dbReference>
<dbReference type="InterPro" id="IPR001806">
    <property type="entry name" value="Small_GTPase"/>
</dbReference>
<dbReference type="GO" id="GO:0005525">
    <property type="term" value="F:GTP binding"/>
    <property type="evidence" value="ECO:0007669"/>
    <property type="project" value="InterPro"/>
</dbReference>
<dbReference type="STRING" id="188477.A0A3S0ZJ24"/>
<dbReference type="PANTHER" id="PTHR47978">
    <property type="match status" value="1"/>
</dbReference>
<comment type="caution">
    <text evidence="3">The sequence shown here is derived from an EMBL/GenBank/DDBJ whole genome shotgun (WGS) entry which is preliminary data.</text>
</comment>
<dbReference type="Pfam" id="PF00071">
    <property type="entry name" value="Ras"/>
    <property type="match status" value="2"/>
</dbReference>